<dbReference type="RefSeq" id="WP_264434699.1">
    <property type="nucleotide sequence ID" value="NZ_CP081495.1"/>
</dbReference>
<dbReference type="CDD" id="cd06239">
    <property type="entry name" value="M14-like"/>
    <property type="match status" value="1"/>
</dbReference>
<organism evidence="2 3">
    <name type="scientific">Flavobacterium agricola</name>
    <dbReference type="NCBI Taxonomy" id="2870839"/>
    <lineage>
        <taxon>Bacteria</taxon>
        <taxon>Pseudomonadati</taxon>
        <taxon>Bacteroidota</taxon>
        <taxon>Flavobacteriia</taxon>
        <taxon>Flavobacteriales</taxon>
        <taxon>Flavobacteriaceae</taxon>
        <taxon>Flavobacterium</taxon>
    </lineage>
</organism>
<evidence type="ECO:0000313" key="2">
    <source>
        <dbReference type="EMBL" id="UYW02201.1"/>
    </source>
</evidence>
<accession>A0ABY6M104</accession>
<keyword evidence="3" id="KW-1185">Reference proteome</keyword>
<sequence>MEFTALYNQFNCEALSGRYITNNHIEPLLHNLPIAFKVEQIGHSENNLPIQQVTFGTGKIKILMWSQMHGNESTTTKALFDLFNFLGSDNELAKKIATTCTLQIIPILNPDGALAYTRVNANAVDLNRDSVDLSQKESTLLRNQIDTFVPDFCLNLHDQRTIFGTTGHKLPATVSFLAPSYDEDRNINAVRETAMQLIAAMNNVLQNYIPNQIGRFDDGFNVNCIGDMCTSLGIPTILFEAGHYPDDYEREETRKYIFISYLAFFQSLLENTYNHQKIENYLEIPENTKSFFDVLFVNFELNVDNLKKTFKFAVQYEEVLVNNRIEFVAKISQIDNLDQSYGHLEYDLLGVETSDFELNKFHVGQLADFKINEKLKLVNGLLIKQ</sequence>
<dbReference type="Pfam" id="PF00246">
    <property type="entry name" value="Peptidase_M14"/>
    <property type="match status" value="1"/>
</dbReference>
<gene>
    <name evidence="2" type="ORF">K5I29_04670</name>
</gene>
<evidence type="ECO:0000313" key="3">
    <source>
        <dbReference type="Proteomes" id="UP001163328"/>
    </source>
</evidence>
<dbReference type="Gene3D" id="3.40.630.10">
    <property type="entry name" value="Zn peptidases"/>
    <property type="match status" value="1"/>
</dbReference>
<dbReference type="EMBL" id="CP081495">
    <property type="protein sequence ID" value="UYW02201.1"/>
    <property type="molecule type" value="Genomic_DNA"/>
</dbReference>
<evidence type="ECO:0000259" key="1">
    <source>
        <dbReference type="Pfam" id="PF00246"/>
    </source>
</evidence>
<reference evidence="2" key="1">
    <citation type="submission" date="2021-08" db="EMBL/GenBank/DDBJ databases">
        <title>Flavobacterium sp. strain CC-SYL302.</title>
        <authorList>
            <person name="Lin S.-Y."/>
            <person name="Lee T.-H."/>
            <person name="Young C.-C."/>
        </authorList>
    </citation>
    <scope>NUCLEOTIDE SEQUENCE</scope>
    <source>
        <strain evidence="2">CC-SYL302</strain>
    </source>
</reference>
<protein>
    <submittedName>
        <fullName evidence="2">Peptidase M14</fullName>
    </submittedName>
</protein>
<dbReference type="SUPFAM" id="SSF53187">
    <property type="entry name" value="Zn-dependent exopeptidases"/>
    <property type="match status" value="1"/>
</dbReference>
<name>A0ABY6M104_9FLAO</name>
<dbReference type="Proteomes" id="UP001163328">
    <property type="component" value="Chromosome"/>
</dbReference>
<dbReference type="InterPro" id="IPR000834">
    <property type="entry name" value="Peptidase_M14"/>
</dbReference>
<proteinExistence type="predicted"/>
<feature type="domain" description="Peptidase M14" evidence="1">
    <location>
        <begin position="27"/>
        <end position="129"/>
    </location>
</feature>